<dbReference type="InterPro" id="IPR050559">
    <property type="entry name" value="P-Pant_transferase_sf"/>
</dbReference>
<proteinExistence type="predicted"/>
<feature type="region of interest" description="Disordered" evidence="3">
    <location>
        <begin position="294"/>
        <end position="314"/>
    </location>
</feature>
<dbReference type="GO" id="GO:0008897">
    <property type="term" value="F:holo-[acyl-carrier-protein] synthase activity"/>
    <property type="evidence" value="ECO:0007669"/>
    <property type="project" value="UniProtKB-EC"/>
</dbReference>
<dbReference type="PANTHER" id="PTHR12215:SF10">
    <property type="entry name" value="L-AMINOADIPATE-SEMIALDEHYDE DEHYDROGENASE-PHOSPHOPANTETHEINYL TRANSFERASE"/>
    <property type="match status" value="1"/>
</dbReference>
<evidence type="ECO:0000313" key="7">
    <source>
        <dbReference type="Proteomes" id="UP001642360"/>
    </source>
</evidence>
<feature type="domain" description="4'-phosphopantetheinyl transferase" evidence="4">
    <location>
        <begin position="118"/>
        <end position="228"/>
    </location>
</feature>
<reference evidence="6 7" key="1">
    <citation type="submission" date="2024-02" db="EMBL/GenBank/DDBJ databases">
        <authorList>
            <person name="Vignale AGUSTIN F."/>
            <person name="Sosa J E."/>
            <person name="Modenutti C."/>
        </authorList>
    </citation>
    <scope>NUCLEOTIDE SEQUENCE [LARGE SCALE GENOMIC DNA]</scope>
</reference>
<dbReference type="EMBL" id="CAUOFW020001848">
    <property type="protein sequence ID" value="CAK9149212.1"/>
    <property type="molecule type" value="Genomic_DNA"/>
</dbReference>
<accession>A0ABC8RWG8</accession>
<gene>
    <name evidence="6" type="ORF">ILEXP_LOCUS17245</name>
</gene>
<feature type="compositionally biased region" description="Basic residues" evidence="3">
    <location>
        <begin position="305"/>
        <end position="314"/>
    </location>
</feature>
<keyword evidence="2" id="KW-0808">Transferase</keyword>
<keyword evidence="7" id="KW-1185">Reference proteome</keyword>
<organism evidence="6 7">
    <name type="scientific">Ilex paraguariensis</name>
    <name type="common">yerba mate</name>
    <dbReference type="NCBI Taxonomy" id="185542"/>
    <lineage>
        <taxon>Eukaryota</taxon>
        <taxon>Viridiplantae</taxon>
        <taxon>Streptophyta</taxon>
        <taxon>Embryophyta</taxon>
        <taxon>Tracheophyta</taxon>
        <taxon>Spermatophyta</taxon>
        <taxon>Magnoliopsida</taxon>
        <taxon>eudicotyledons</taxon>
        <taxon>Gunneridae</taxon>
        <taxon>Pentapetalae</taxon>
        <taxon>asterids</taxon>
        <taxon>campanulids</taxon>
        <taxon>Aquifoliales</taxon>
        <taxon>Aquifoliaceae</taxon>
        <taxon>Ilex</taxon>
    </lineage>
</organism>
<dbReference type="SUPFAM" id="SSF56214">
    <property type="entry name" value="4'-phosphopantetheinyl transferase"/>
    <property type="match status" value="2"/>
</dbReference>
<dbReference type="EC" id="2.7.8.7" evidence="1"/>
<dbReference type="Proteomes" id="UP001642360">
    <property type="component" value="Unassembled WGS sequence"/>
</dbReference>
<comment type="caution">
    <text evidence="6">The sequence shown here is derived from an EMBL/GenBank/DDBJ whole genome shotgun (WGS) entry which is preliminary data.</text>
</comment>
<name>A0ABC8RWG8_9AQUA</name>
<evidence type="ECO:0000256" key="2">
    <source>
        <dbReference type="ARBA" id="ARBA00022679"/>
    </source>
</evidence>
<dbReference type="InterPro" id="IPR055066">
    <property type="entry name" value="AASDHPPT_N"/>
</dbReference>
<sequence>MELEMGVQRWLVDISQWNPSPHDFSFAVSILPESEHSSITRFVKMEDRKRALASRLLQYALVHEILRLPFDEITIKRTVEGKPYLESDKVNLNFPNFNFNVSHHGDYVAIASEPVCLVGLDIVCHFLPEKETVPEFIQNFSAYFSTLEWNDIINPGNCDEMLNKFYRYWSLKEAYIKAIGTGVGYRLDSVEFHHNNWTNIFVKIDGRELKDWRFWLFELEKSHVVSIAKGHPGIATESYKKMLKQTEFDEKEFYLSLHLPNVGFKLWTVEELIQVFVREADILTGISRNSDMTQAEKVAEGSHPHSLHRTKKHA</sequence>
<dbReference type="Gene3D" id="3.90.470.20">
    <property type="entry name" value="4'-phosphopantetheinyl transferase domain"/>
    <property type="match status" value="2"/>
</dbReference>
<dbReference type="FunFam" id="3.90.470.20:FF:000013">
    <property type="entry name" value="L-aminoadipate-semialdehyde dehydrogenase-phosphopantetheinyl transferase"/>
    <property type="match status" value="1"/>
</dbReference>
<dbReference type="InterPro" id="IPR008278">
    <property type="entry name" value="4-PPantetheinyl_Trfase_dom"/>
</dbReference>
<dbReference type="Pfam" id="PF01648">
    <property type="entry name" value="ACPS"/>
    <property type="match status" value="1"/>
</dbReference>
<dbReference type="Pfam" id="PF22624">
    <property type="entry name" value="AASDHPPT_N"/>
    <property type="match status" value="1"/>
</dbReference>
<evidence type="ECO:0000256" key="1">
    <source>
        <dbReference type="ARBA" id="ARBA00013172"/>
    </source>
</evidence>
<evidence type="ECO:0000313" key="6">
    <source>
        <dbReference type="EMBL" id="CAK9149212.1"/>
    </source>
</evidence>
<dbReference type="PANTHER" id="PTHR12215">
    <property type="entry name" value="PHOSPHOPANTETHEINE TRANSFERASE"/>
    <property type="match status" value="1"/>
</dbReference>
<protein>
    <recommendedName>
        <fullName evidence="1">holo-[acyl-carrier-protein] synthase</fullName>
        <ecNumber evidence="1">2.7.8.7</ecNumber>
    </recommendedName>
</protein>
<dbReference type="FunFam" id="3.90.470.20:FF:000003">
    <property type="entry name" value="L-aminoadipate-semialdehyde dehydrogenase-phosphopantetheinyl transferase"/>
    <property type="match status" value="1"/>
</dbReference>
<evidence type="ECO:0000259" key="4">
    <source>
        <dbReference type="Pfam" id="PF01648"/>
    </source>
</evidence>
<evidence type="ECO:0000256" key="3">
    <source>
        <dbReference type="SAM" id="MobiDB-lite"/>
    </source>
</evidence>
<dbReference type="InterPro" id="IPR037143">
    <property type="entry name" value="4-PPantetheinyl_Trfase_dom_sf"/>
</dbReference>
<dbReference type="AlphaFoldDB" id="A0ABC8RWG8"/>
<evidence type="ECO:0000259" key="5">
    <source>
        <dbReference type="Pfam" id="PF22624"/>
    </source>
</evidence>
<feature type="domain" description="4'-phosphopantetheinyl transferase N-terminal" evidence="5">
    <location>
        <begin position="16"/>
        <end position="114"/>
    </location>
</feature>